<dbReference type="PANTHER" id="PTHR11265:SF0">
    <property type="entry name" value="12S RRNA N4-METHYLCYTIDINE METHYLTRANSFERASE"/>
    <property type="match status" value="1"/>
</dbReference>
<feature type="binding site" evidence="6">
    <location>
        <begin position="44"/>
        <end position="46"/>
    </location>
    <ligand>
        <name>S-adenosyl-L-methionine</name>
        <dbReference type="ChEBI" id="CHEBI:59789"/>
    </ligand>
</feature>
<dbReference type="Pfam" id="PF01795">
    <property type="entry name" value="Methyltransf_5"/>
    <property type="match status" value="1"/>
</dbReference>
<keyword evidence="4 6" id="KW-0808">Transferase</keyword>
<dbReference type="InterPro" id="IPR023397">
    <property type="entry name" value="SAM-dep_MeTrfase_MraW_recog"/>
</dbReference>
<comment type="subcellular location">
    <subcellularLocation>
        <location evidence="6">Cytoplasm</location>
    </subcellularLocation>
</comment>
<keyword evidence="2 6" id="KW-0698">rRNA processing</keyword>
<name>A0A1E2S3K5_9HYPH</name>
<comment type="caution">
    <text evidence="8">The sequence shown here is derived from an EMBL/GenBank/DDBJ whole genome shotgun (WGS) entry which is preliminary data.</text>
</comment>
<dbReference type="GO" id="GO:0005737">
    <property type="term" value="C:cytoplasm"/>
    <property type="evidence" value="ECO:0007669"/>
    <property type="project" value="UniProtKB-SubCell"/>
</dbReference>
<dbReference type="Gene3D" id="1.10.150.170">
    <property type="entry name" value="Putative methyltransferase TM0872, insert domain"/>
    <property type="match status" value="1"/>
</dbReference>
<keyword evidence="3 6" id="KW-0489">Methyltransferase</keyword>
<proteinExistence type="inferred from homology"/>
<gene>
    <name evidence="6" type="primary">rsmH</name>
    <name evidence="8" type="ORF">A7A08_00860</name>
</gene>
<dbReference type="EMBL" id="MASI01000001">
    <property type="protein sequence ID" value="ODA69024.1"/>
    <property type="molecule type" value="Genomic_DNA"/>
</dbReference>
<evidence type="ECO:0000256" key="7">
    <source>
        <dbReference type="SAM" id="MobiDB-lite"/>
    </source>
</evidence>
<dbReference type="AlphaFoldDB" id="A0A1E2S3K5"/>
<feature type="binding site" evidence="6">
    <location>
        <position position="89"/>
    </location>
    <ligand>
        <name>S-adenosyl-L-methionine</name>
        <dbReference type="ChEBI" id="CHEBI:59789"/>
    </ligand>
</feature>
<evidence type="ECO:0000313" key="9">
    <source>
        <dbReference type="Proteomes" id="UP000095087"/>
    </source>
</evidence>
<feature type="binding site" evidence="6">
    <location>
        <position position="117"/>
    </location>
    <ligand>
        <name>S-adenosyl-L-methionine</name>
        <dbReference type="ChEBI" id="CHEBI:59789"/>
    </ligand>
</feature>
<organism evidence="8 9">
    <name type="scientific">Methyloligella halotolerans</name>
    <dbReference type="NCBI Taxonomy" id="1177755"/>
    <lineage>
        <taxon>Bacteria</taxon>
        <taxon>Pseudomonadati</taxon>
        <taxon>Pseudomonadota</taxon>
        <taxon>Alphaproteobacteria</taxon>
        <taxon>Hyphomicrobiales</taxon>
        <taxon>Hyphomicrobiaceae</taxon>
        <taxon>Methyloligella</taxon>
    </lineage>
</organism>
<protein>
    <recommendedName>
        <fullName evidence="6">Ribosomal RNA small subunit methyltransferase H</fullName>
        <ecNumber evidence="6">2.1.1.199</ecNumber>
    </recommendedName>
    <alternativeName>
        <fullName evidence="6">16S rRNA m(4)C1402 methyltransferase</fullName>
    </alternativeName>
    <alternativeName>
        <fullName evidence="6">rRNA (cytosine-N(4)-)-methyltransferase RsmH</fullName>
    </alternativeName>
</protein>
<feature type="region of interest" description="Disordered" evidence="7">
    <location>
        <begin position="264"/>
        <end position="320"/>
    </location>
</feature>
<dbReference type="PATRIC" id="fig|1177755.3.peg.861"/>
<dbReference type="GO" id="GO:0070475">
    <property type="term" value="P:rRNA base methylation"/>
    <property type="evidence" value="ECO:0007669"/>
    <property type="project" value="UniProtKB-UniRule"/>
</dbReference>
<dbReference type="GO" id="GO:0071424">
    <property type="term" value="F:rRNA (cytosine-N4-)-methyltransferase activity"/>
    <property type="evidence" value="ECO:0007669"/>
    <property type="project" value="UniProtKB-UniRule"/>
</dbReference>
<evidence type="ECO:0000256" key="5">
    <source>
        <dbReference type="ARBA" id="ARBA00022691"/>
    </source>
</evidence>
<dbReference type="InterPro" id="IPR029063">
    <property type="entry name" value="SAM-dependent_MTases_sf"/>
</dbReference>
<dbReference type="InterPro" id="IPR002903">
    <property type="entry name" value="RsmH"/>
</dbReference>
<feature type="binding site" evidence="6">
    <location>
        <position position="62"/>
    </location>
    <ligand>
        <name>S-adenosyl-L-methionine</name>
        <dbReference type="ChEBI" id="CHEBI:59789"/>
    </ligand>
</feature>
<sequence length="341" mass="36348">MMASRGDRAAGGLARHIPVMLSEVVETLNPTSGETIIDGTFGAGGYTRAILDSSDCSVVAIDRDPRAVVGGEELAEEFPGRLKLTLGRFAEMEAIAEALDIKAVNGVVLDLGVSSMQLDEAERGFSFMQDGPLDMRMGASGPTAADIVNEQSEKTLADILFQLGEERRSRAIAKAIVAARAEAAITRTGQLADIVEKVLGRKRDEAKHPATRTFQALRLYLNSELAELAEGLAAAERLLAPGGRLVVVTFHSLEDRIAKRFFATRSKPEPKGSRHLPDTGETGPAPSFDLLGRKPLGPSKQEIRDNPRSRSARLRAGIRTQAPAQPVDLAALGLPALATPA</sequence>
<accession>A0A1E2S3K5</accession>
<evidence type="ECO:0000313" key="8">
    <source>
        <dbReference type="EMBL" id="ODA69024.1"/>
    </source>
</evidence>
<feature type="binding site" evidence="6">
    <location>
        <position position="110"/>
    </location>
    <ligand>
        <name>S-adenosyl-L-methionine</name>
        <dbReference type="ChEBI" id="CHEBI:59789"/>
    </ligand>
</feature>
<dbReference type="PANTHER" id="PTHR11265">
    <property type="entry name" value="S-ADENOSYL-METHYLTRANSFERASE MRAW"/>
    <property type="match status" value="1"/>
</dbReference>
<dbReference type="Gene3D" id="3.40.50.150">
    <property type="entry name" value="Vaccinia Virus protein VP39"/>
    <property type="match status" value="1"/>
</dbReference>
<dbReference type="SUPFAM" id="SSF53335">
    <property type="entry name" value="S-adenosyl-L-methionine-dependent methyltransferases"/>
    <property type="match status" value="1"/>
</dbReference>
<keyword evidence="5 6" id="KW-0949">S-adenosyl-L-methionine</keyword>
<comment type="catalytic activity">
    <reaction evidence="6">
        <text>cytidine(1402) in 16S rRNA + S-adenosyl-L-methionine = N(4)-methylcytidine(1402) in 16S rRNA + S-adenosyl-L-homocysteine + H(+)</text>
        <dbReference type="Rhea" id="RHEA:42928"/>
        <dbReference type="Rhea" id="RHEA-COMP:10286"/>
        <dbReference type="Rhea" id="RHEA-COMP:10287"/>
        <dbReference type="ChEBI" id="CHEBI:15378"/>
        <dbReference type="ChEBI" id="CHEBI:57856"/>
        <dbReference type="ChEBI" id="CHEBI:59789"/>
        <dbReference type="ChEBI" id="CHEBI:74506"/>
        <dbReference type="ChEBI" id="CHEBI:82748"/>
        <dbReference type="EC" id="2.1.1.199"/>
    </reaction>
</comment>
<keyword evidence="6" id="KW-0963">Cytoplasm</keyword>
<comment type="similarity">
    <text evidence="1 6">Belongs to the methyltransferase superfamily. RsmH family.</text>
</comment>
<evidence type="ECO:0000256" key="1">
    <source>
        <dbReference type="ARBA" id="ARBA00010396"/>
    </source>
</evidence>
<evidence type="ECO:0000256" key="4">
    <source>
        <dbReference type="ARBA" id="ARBA00022679"/>
    </source>
</evidence>
<comment type="function">
    <text evidence="6">Specifically methylates the N4 position of cytidine in position 1402 (C1402) of 16S rRNA.</text>
</comment>
<evidence type="ECO:0000256" key="6">
    <source>
        <dbReference type="HAMAP-Rule" id="MF_01007"/>
    </source>
</evidence>
<dbReference type="NCBIfam" id="TIGR00006">
    <property type="entry name" value="16S rRNA (cytosine(1402)-N(4))-methyltransferase RsmH"/>
    <property type="match status" value="1"/>
</dbReference>
<evidence type="ECO:0000256" key="3">
    <source>
        <dbReference type="ARBA" id="ARBA00022603"/>
    </source>
</evidence>
<dbReference type="EC" id="2.1.1.199" evidence="6"/>
<feature type="compositionally biased region" description="Basic and acidic residues" evidence="7">
    <location>
        <begin position="266"/>
        <end position="278"/>
    </location>
</feature>
<dbReference type="HAMAP" id="MF_01007">
    <property type="entry name" value="16SrRNA_methyltr_H"/>
    <property type="match status" value="1"/>
</dbReference>
<dbReference type="SUPFAM" id="SSF81799">
    <property type="entry name" value="Putative methyltransferase TM0872, insert domain"/>
    <property type="match status" value="1"/>
</dbReference>
<dbReference type="STRING" id="1177755.A7A08_00860"/>
<dbReference type="Proteomes" id="UP000095087">
    <property type="component" value="Unassembled WGS sequence"/>
</dbReference>
<dbReference type="RefSeq" id="WP_425348992.1">
    <property type="nucleotide sequence ID" value="NZ_MASI01000001.1"/>
</dbReference>
<evidence type="ECO:0000256" key="2">
    <source>
        <dbReference type="ARBA" id="ARBA00022552"/>
    </source>
</evidence>
<keyword evidence="9" id="KW-1185">Reference proteome</keyword>
<dbReference type="PIRSF" id="PIRSF004486">
    <property type="entry name" value="MraW"/>
    <property type="match status" value="1"/>
</dbReference>
<reference evidence="8 9" key="1">
    <citation type="submission" date="2016-07" db="EMBL/GenBank/DDBJ databases">
        <title>Draft genome sequence of Methyloligella halotolerans C2T (VKM B-2706T=CCUG 61687T=DSM 25045T), a halotolerant polyhydroxybutyrate accumulating methylotroph.</title>
        <authorList>
            <person name="Vasilenko O.V."/>
            <person name="Doronina N.V."/>
            <person name="Poroshina M.N."/>
            <person name="Tarlachkov S.V."/>
            <person name="Trotsenko Y.A."/>
        </authorList>
    </citation>
    <scope>NUCLEOTIDE SEQUENCE [LARGE SCALE GENOMIC DNA]</scope>
    <source>
        <strain evidence="8 9">VKM B-2706</strain>
    </source>
</reference>